<dbReference type="RefSeq" id="WP_092893199.1">
    <property type="nucleotide sequence ID" value="NZ_FOOQ01000003.1"/>
</dbReference>
<keyword evidence="1" id="KW-0328">Glycosyltransferase</keyword>
<evidence type="ECO:0000259" key="4">
    <source>
        <dbReference type="Pfam" id="PF00535"/>
    </source>
</evidence>
<gene>
    <name evidence="5" type="ORF">SAMN04488063_2815</name>
</gene>
<feature type="transmembrane region" description="Helical" evidence="3">
    <location>
        <begin position="7"/>
        <end position="30"/>
    </location>
</feature>
<evidence type="ECO:0000256" key="2">
    <source>
        <dbReference type="ARBA" id="ARBA00022679"/>
    </source>
</evidence>
<name>A0A1I2U7N9_9EURY</name>
<feature type="transmembrane region" description="Helical" evidence="3">
    <location>
        <begin position="290"/>
        <end position="311"/>
    </location>
</feature>
<keyword evidence="6" id="KW-1185">Reference proteome</keyword>
<evidence type="ECO:0000256" key="1">
    <source>
        <dbReference type="ARBA" id="ARBA00022676"/>
    </source>
</evidence>
<evidence type="ECO:0000313" key="5">
    <source>
        <dbReference type="EMBL" id="SFG73144.1"/>
    </source>
</evidence>
<dbReference type="Pfam" id="PF00535">
    <property type="entry name" value="Glycos_transf_2"/>
    <property type="match status" value="1"/>
</dbReference>
<dbReference type="PANTHER" id="PTHR43630">
    <property type="entry name" value="POLY-BETA-1,6-N-ACETYL-D-GLUCOSAMINE SYNTHASE"/>
    <property type="match status" value="1"/>
</dbReference>
<dbReference type="InterPro" id="IPR029044">
    <property type="entry name" value="Nucleotide-diphossugar_trans"/>
</dbReference>
<dbReference type="PANTHER" id="PTHR43630:SF1">
    <property type="entry name" value="POLY-BETA-1,6-N-ACETYL-D-GLUCOSAMINE SYNTHASE"/>
    <property type="match status" value="1"/>
</dbReference>
<dbReference type="Gene3D" id="3.90.550.10">
    <property type="entry name" value="Spore Coat Polysaccharide Biosynthesis Protein SpsA, Chain A"/>
    <property type="match status" value="1"/>
</dbReference>
<protein>
    <submittedName>
        <fullName evidence="5">Glycosyltransferase, catalytic subunit of cellulose synthase and poly-beta-1,6-N-acetylglucosamine synthase</fullName>
    </submittedName>
</protein>
<reference evidence="6" key="1">
    <citation type="submission" date="2016-10" db="EMBL/GenBank/DDBJ databases">
        <authorList>
            <person name="Varghese N."/>
            <person name="Submissions S."/>
        </authorList>
    </citation>
    <scope>NUCLEOTIDE SEQUENCE [LARGE SCALE GENOMIC DNA]</scope>
    <source>
        <strain evidence="6">CGMCC 1.7739</strain>
    </source>
</reference>
<sequence>MSVLLKLVFWVAALVLLHVYFLYPGVLFVLGSILDRSVTNEVTDGRWPSVSLVIAAYNEEEIIEQKIKNSFELDYPEEKLEIVVFSDASSDDTDQIVRSYEDEGVRLERIEGRVGKTACQNKVTERLDSDIVVFSDADSMYEEDAIKRLIEKFGPNVGCVVGELCYDKYGVEAESAYRTFEKLIRRLEPTVSSAAGANGSIYAVKRSSYVPLPPDQISDFAEPLAIVQRGERVEYTSEARAWENTGENVESEMSRRIRIATRSWHTFFDYVDLLNPVRYPFFSFELASHWVLRWFSPLLLAVVGLSNLLLVALGDNPLYLLLLAGQAGFYLLATVGWALNRSDLSTPRVAYVPYYFLVLNYSLLVALGNVVRNRNIVTWETETRTNSD</sequence>
<feature type="transmembrane region" description="Helical" evidence="3">
    <location>
        <begin position="318"/>
        <end position="339"/>
    </location>
</feature>
<dbReference type="GO" id="GO:0016757">
    <property type="term" value="F:glycosyltransferase activity"/>
    <property type="evidence" value="ECO:0007669"/>
    <property type="project" value="UniProtKB-KW"/>
</dbReference>
<keyword evidence="2 5" id="KW-0808">Transferase</keyword>
<dbReference type="SUPFAM" id="SSF53448">
    <property type="entry name" value="Nucleotide-diphospho-sugar transferases"/>
    <property type="match status" value="1"/>
</dbReference>
<dbReference type="Proteomes" id="UP000198876">
    <property type="component" value="Unassembled WGS sequence"/>
</dbReference>
<accession>A0A1I2U7N9</accession>
<evidence type="ECO:0000313" key="6">
    <source>
        <dbReference type="Proteomes" id="UP000198876"/>
    </source>
</evidence>
<keyword evidence="3" id="KW-0812">Transmembrane</keyword>
<dbReference type="AlphaFoldDB" id="A0A1I2U7N9"/>
<dbReference type="OrthoDB" id="43988at2157"/>
<organism evidence="5 6">
    <name type="scientific">Halopelagius inordinatus</name>
    <dbReference type="NCBI Taxonomy" id="553467"/>
    <lineage>
        <taxon>Archaea</taxon>
        <taxon>Methanobacteriati</taxon>
        <taxon>Methanobacteriota</taxon>
        <taxon>Stenosarchaea group</taxon>
        <taxon>Halobacteria</taxon>
        <taxon>Halobacteriales</taxon>
        <taxon>Haloferacaceae</taxon>
    </lineage>
</organism>
<keyword evidence="3" id="KW-1133">Transmembrane helix</keyword>
<dbReference type="CDD" id="cd06439">
    <property type="entry name" value="CESA_like_1"/>
    <property type="match status" value="1"/>
</dbReference>
<dbReference type="STRING" id="553467.SAMN04488063_2815"/>
<evidence type="ECO:0000256" key="3">
    <source>
        <dbReference type="SAM" id="Phobius"/>
    </source>
</evidence>
<dbReference type="EMBL" id="FOOQ01000003">
    <property type="protein sequence ID" value="SFG73144.1"/>
    <property type="molecule type" value="Genomic_DNA"/>
</dbReference>
<dbReference type="InterPro" id="IPR001173">
    <property type="entry name" value="Glyco_trans_2-like"/>
</dbReference>
<keyword evidence="3" id="KW-0472">Membrane</keyword>
<feature type="domain" description="Glycosyltransferase 2-like" evidence="4">
    <location>
        <begin position="51"/>
        <end position="169"/>
    </location>
</feature>
<feature type="transmembrane region" description="Helical" evidence="3">
    <location>
        <begin position="351"/>
        <end position="371"/>
    </location>
</feature>
<proteinExistence type="predicted"/>